<dbReference type="Proteomes" id="UP000076727">
    <property type="component" value="Unassembled WGS sequence"/>
</dbReference>
<dbReference type="SUPFAM" id="SSF51197">
    <property type="entry name" value="Clavaminate synthase-like"/>
    <property type="match status" value="1"/>
</dbReference>
<dbReference type="PANTHER" id="PTHR12461">
    <property type="entry name" value="HYPOXIA-INDUCIBLE FACTOR 1 ALPHA INHIBITOR-RELATED"/>
    <property type="match status" value="1"/>
</dbReference>
<evidence type="ECO:0000313" key="3">
    <source>
        <dbReference type="Proteomes" id="UP000076727"/>
    </source>
</evidence>
<dbReference type="OrthoDB" id="424465at2759"/>
<evidence type="ECO:0000259" key="1">
    <source>
        <dbReference type="PROSITE" id="PS51184"/>
    </source>
</evidence>
<dbReference type="Gene3D" id="2.60.120.650">
    <property type="entry name" value="Cupin"/>
    <property type="match status" value="1"/>
</dbReference>
<keyword evidence="3" id="KW-1185">Reference proteome</keyword>
<sequence length="215" mass="24105">MLLGQYLDWIESEQLSGSKVAGRQLYLAQWRASDDIPALAELVQPPPLLAPLLRNDPVTVDLYQTSFFIGPAGAVTPLHYDPYFNLYQVYASSDPNRYAKHIFLLPPDAREFVGRADGQHTLRNTSPIDLSLKPSPNGDDFVLVPEPSTPSHSVEAMLQLGCSCVLREGETLFIPKGWWHRVENVILGEELPSDSGWTAGIGWWWLPHEKDSRNL</sequence>
<dbReference type="InterPro" id="IPR041667">
    <property type="entry name" value="Cupin_8"/>
</dbReference>
<evidence type="ECO:0000313" key="2">
    <source>
        <dbReference type="EMBL" id="KZT71073.1"/>
    </source>
</evidence>
<proteinExistence type="predicted"/>
<dbReference type="InterPro" id="IPR003347">
    <property type="entry name" value="JmjC_dom"/>
</dbReference>
<gene>
    <name evidence="2" type="ORF">DAEQUDRAFT_764017</name>
</gene>
<dbReference type="STRING" id="1314783.A0A165RRD4"/>
<dbReference type="PROSITE" id="PS51184">
    <property type="entry name" value="JMJC"/>
    <property type="match status" value="1"/>
</dbReference>
<accession>A0A165RRD4</accession>
<dbReference type="PANTHER" id="PTHR12461:SF105">
    <property type="entry name" value="HYPOXIA-INDUCIBLE FACTOR 1-ALPHA INHIBITOR"/>
    <property type="match status" value="1"/>
</dbReference>
<dbReference type="Pfam" id="PF13621">
    <property type="entry name" value="Cupin_8"/>
    <property type="match status" value="1"/>
</dbReference>
<organism evidence="2 3">
    <name type="scientific">Daedalea quercina L-15889</name>
    <dbReference type="NCBI Taxonomy" id="1314783"/>
    <lineage>
        <taxon>Eukaryota</taxon>
        <taxon>Fungi</taxon>
        <taxon>Dikarya</taxon>
        <taxon>Basidiomycota</taxon>
        <taxon>Agaricomycotina</taxon>
        <taxon>Agaricomycetes</taxon>
        <taxon>Polyporales</taxon>
        <taxon>Fomitopsis</taxon>
    </lineage>
</organism>
<protein>
    <submittedName>
        <fullName evidence="2">Clavaminate synthase-like protein</fullName>
    </submittedName>
</protein>
<dbReference type="EMBL" id="KV429047">
    <property type="protein sequence ID" value="KZT71073.1"/>
    <property type="molecule type" value="Genomic_DNA"/>
</dbReference>
<reference evidence="2 3" key="1">
    <citation type="journal article" date="2016" name="Mol. Biol. Evol.">
        <title>Comparative Genomics of Early-Diverging Mushroom-Forming Fungi Provides Insights into the Origins of Lignocellulose Decay Capabilities.</title>
        <authorList>
            <person name="Nagy L.G."/>
            <person name="Riley R."/>
            <person name="Tritt A."/>
            <person name="Adam C."/>
            <person name="Daum C."/>
            <person name="Floudas D."/>
            <person name="Sun H."/>
            <person name="Yadav J.S."/>
            <person name="Pangilinan J."/>
            <person name="Larsson K.H."/>
            <person name="Matsuura K."/>
            <person name="Barry K."/>
            <person name="Labutti K."/>
            <person name="Kuo R."/>
            <person name="Ohm R.A."/>
            <person name="Bhattacharya S.S."/>
            <person name="Shirouzu T."/>
            <person name="Yoshinaga Y."/>
            <person name="Martin F.M."/>
            <person name="Grigoriev I.V."/>
            <person name="Hibbett D.S."/>
        </authorList>
    </citation>
    <scope>NUCLEOTIDE SEQUENCE [LARGE SCALE GENOMIC DNA]</scope>
    <source>
        <strain evidence="2 3">L-15889</strain>
    </source>
</reference>
<dbReference type="AlphaFoldDB" id="A0A165RRD4"/>
<feature type="domain" description="JmjC" evidence="1">
    <location>
        <begin position="25"/>
        <end position="215"/>
    </location>
</feature>
<name>A0A165RRD4_9APHY</name>